<feature type="compositionally biased region" description="Pro residues" evidence="6">
    <location>
        <begin position="15"/>
        <end position="35"/>
    </location>
</feature>
<feature type="compositionally biased region" description="Low complexity" evidence="6">
    <location>
        <begin position="36"/>
        <end position="52"/>
    </location>
</feature>
<evidence type="ECO:0000313" key="8">
    <source>
        <dbReference type="EMBL" id="TQV97314.1"/>
    </source>
</evidence>
<keyword evidence="4" id="KW-0677">Repeat</keyword>
<dbReference type="OrthoDB" id="186625at2759"/>
<evidence type="ECO:0000256" key="2">
    <source>
        <dbReference type="ARBA" id="ARBA00022490"/>
    </source>
</evidence>
<comment type="subcellular location">
    <subcellularLocation>
        <location evidence="1">Cytoplasm</location>
    </subcellularLocation>
</comment>
<dbReference type="GO" id="GO:0005737">
    <property type="term" value="C:cytoplasm"/>
    <property type="evidence" value="ECO:0007669"/>
    <property type="project" value="UniProtKB-SubCell"/>
</dbReference>
<evidence type="ECO:0000256" key="6">
    <source>
        <dbReference type="SAM" id="MobiDB-lite"/>
    </source>
</evidence>
<gene>
    <name evidence="8" type="ORF">IF1G_04554</name>
</gene>
<keyword evidence="5" id="KW-0106">Calcium</keyword>
<dbReference type="InterPro" id="IPR011992">
    <property type="entry name" value="EF-hand-dom_pair"/>
</dbReference>
<dbReference type="InterPro" id="IPR018247">
    <property type="entry name" value="EF_Hand_1_Ca_BS"/>
</dbReference>
<dbReference type="EMBL" id="SPUK01000005">
    <property type="protein sequence ID" value="TQV97314.1"/>
    <property type="molecule type" value="Genomic_DNA"/>
</dbReference>
<feature type="domain" description="EF-hand" evidence="7">
    <location>
        <begin position="174"/>
        <end position="209"/>
    </location>
</feature>
<dbReference type="Proteomes" id="UP000315783">
    <property type="component" value="Unassembled WGS sequence"/>
</dbReference>
<feature type="compositionally biased region" description="Low complexity" evidence="6">
    <location>
        <begin position="59"/>
        <end position="70"/>
    </location>
</feature>
<dbReference type="SMART" id="SM00054">
    <property type="entry name" value="EFh"/>
    <property type="match status" value="5"/>
</dbReference>
<keyword evidence="9" id="KW-1185">Reference proteome</keyword>
<feature type="region of interest" description="Disordered" evidence="6">
    <location>
        <begin position="1"/>
        <end position="139"/>
    </location>
</feature>
<feature type="compositionally biased region" description="Pro residues" evidence="6">
    <location>
        <begin position="118"/>
        <end position="139"/>
    </location>
</feature>
<dbReference type="InterPro" id="IPR002048">
    <property type="entry name" value="EF_hand_dom"/>
</dbReference>
<sequence>MPTPLQQSGRAPAPQSRPPPPQQQYRPQPSPPLPQHPQLQQQNYHQQQNYRPQQHHRPQQQPTPQQHYNQNPPPPLKDQYSRPQDQHGRPSPTNSHAQNLRQTSNHGHSPPVQASSHRPPPFSPGRPSPTSIPPLSPAPPDLVAMFHKVDIDGTGALTEKELSAALVNGDYTPFDIETVRMMIRMFDADRSGSISFDEFRGLLSFLDEWRKLFDLFDVDNSRNISLPEFTDALIKFNYRLSPQFVELLFHTYDKRQEGAMSFDLFIQACIWLKRMTDVFKKYDVENPGNISLPKFTDALLKFDYRLSPKFTELLFRTYNKNNESLMSFDLFMQACIWLKRMTEVFEKYDANHSNKIALSEFIDALIDLRYDFSLQFAQLIFSSHDDRREGVLSLDSFLQASLSLKRITDVFKKYDDDRVGCINIRYEDFVREIVTLTG</sequence>
<dbReference type="AlphaFoldDB" id="A0A545W3P0"/>
<dbReference type="PANTHER" id="PTHR46212">
    <property type="entry name" value="PEFLIN"/>
    <property type="match status" value="1"/>
</dbReference>
<dbReference type="PROSITE" id="PS50222">
    <property type="entry name" value="EF_HAND_2"/>
    <property type="match status" value="4"/>
</dbReference>
<keyword evidence="3" id="KW-0479">Metal-binding</keyword>
<keyword evidence="2" id="KW-0963">Cytoplasm</keyword>
<feature type="domain" description="EF-hand" evidence="7">
    <location>
        <begin position="210"/>
        <end position="239"/>
    </location>
</feature>
<accession>A0A545W3P0</accession>
<feature type="domain" description="EF-hand" evidence="7">
    <location>
        <begin position="336"/>
        <end position="371"/>
    </location>
</feature>
<dbReference type="STRING" id="43265.A0A545W3P0"/>
<dbReference type="Gene3D" id="1.10.238.10">
    <property type="entry name" value="EF-hand"/>
    <property type="match status" value="3"/>
</dbReference>
<dbReference type="SUPFAM" id="SSF47473">
    <property type="entry name" value="EF-hand"/>
    <property type="match status" value="2"/>
</dbReference>
<evidence type="ECO:0000256" key="1">
    <source>
        <dbReference type="ARBA" id="ARBA00004496"/>
    </source>
</evidence>
<dbReference type="Pfam" id="PF13499">
    <property type="entry name" value="EF-hand_7"/>
    <property type="match status" value="1"/>
</dbReference>
<organism evidence="8 9">
    <name type="scientific">Cordyceps javanica</name>
    <dbReference type="NCBI Taxonomy" id="43265"/>
    <lineage>
        <taxon>Eukaryota</taxon>
        <taxon>Fungi</taxon>
        <taxon>Dikarya</taxon>
        <taxon>Ascomycota</taxon>
        <taxon>Pezizomycotina</taxon>
        <taxon>Sordariomycetes</taxon>
        <taxon>Hypocreomycetidae</taxon>
        <taxon>Hypocreales</taxon>
        <taxon>Cordycipitaceae</taxon>
        <taxon>Cordyceps</taxon>
    </lineage>
</organism>
<dbReference type="GO" id="GO:0005509">
    <property type="term" value="F:calcium ion binding"/>
    <property type="evidence" value="ECO:0007669"/>
    <property type="project" value="InterPro"/>
</dbReference>
<dbReference type="InterPro" id="IPR051426">
    <property type="entry name" value="Peflin/Sorcin_CaBP"/>
</dbReference>
<dbReference type="PANTHER" id="PTHR46212:SF3">
    <property type="entry name" value="GH27120P"/>
    <property type="match status" value="1"/>
</dbReference>
<evidence type="ECO:0000256" key="3">
    <source>
        <dbReference type="ARBA" id="ARBA00022723"/>
    </source>
</evidence>
<evidence type="ECO:0000259" key="7">
    <source>
        <dbReference type="PROSITE" id="PS50222"/>
    </source>
</evidence>
<feature type="domain" description="EF-hand" evidence="7">
    <location>
        <begin position="137"/>
        <end position="172"/>
    </location>
</feature>
<proteinExistence type="predicted"/>
<comment type="caution">
    <text evidence="8">The sequence shown here is derived from an EMBL/GenBank/DDBJ whole genome shotgun (WGS) entry which is preliminary data.</text>
</comment>
<evidence type="ECO:0000256" key="5">
    <source>
        <dbReference type="ARBA" id="ARBA00022837"/>
    </source>
</evidence>
<dbReference type="CDD" id="cd16180">
    <property type="entry name" value="EFh_PEF_Group_I"/>
    <property type="match status" value="1"/>
</dbReference>
<dbReference type="GO" id="GO:0048306">
    <property type="term" value="F:calcium-dependent protein binding"/>
    <property type="evidence" value="ECO:0007669"/>
    <property type="project" value="UniProtKB-ARBA"/>
</dbReference>
<feature type="compositionally biased region" description="Polar residues" evidence="6">
    <location>
        <begin position="91"/>
        <end position="107"/>
    </location>
</feature>
<dbReference type="PROSITE" id="PS00018">
    <property type="entry name" value="EF_HAND_1"/>
    <property type="match status" value="4"/>
</dbReference>
<evidence type="ECO:0000256" key="4">
    <source>
        <dbReference type="ARBA" id="ARBA00022737"/>
    </source>
</evidence>
<name>A0A545W3P0_9HYPO</name>
<evidence type="ECO:0000313" key="9">
    <source>
        <dbReference type="Proteomes" id="UP000315783"/>
    </source>
</evidence>
<reference evidence="8 9" key="1">
    <citation type="journal article" date="2019" name="Appl. Microbiol. Biotechnol.">
        <title>Genome sequence of Isaria javanica and comparative genome analysis insights into family S53 peptidase evolution in fungal entomopathogens.</title>
        <authorList>
            <person name="Lin R."/>
            <person name="Zhang X."/>
            <person name="Xin B."/>
            <person name="Zou M."/>
            <person name="Gao Y."/>
            <person name="Qin F."/>
            <person name="Hu Q."/>
            <person name="Xie B."/>
            <person name="Cheng X."/>
        </authorList>
    </citation>
    <scope>NUCLEOTIDE SEQUENCE [LARGE SCALE GENOMIC DNA]</scope>
    <source>
        <strain evidence="8 9">IJ1G</strain>
    </source>
</reference>
<protein>
    <submittedName>
        <fullName evidence="8">EF-hand domain pair domain-containing protein</fullName>
    </submittedName>
</protein>